<comment type="function">
    <text evidence="10">Low-affinity potassium transport system. Interacts with Trk system potassium uptake protein TrkA.</text>
</comment>
<keyword evidence="10" id="KW-0997">Cell inner membrane</keyword>
<keyword evidence="3 10" id="KW-1003">Cell membrane</keyword>
<proteinExistence type="inferred from homology"/>
<comment type="subcellular location">
    <subcellularLocation>
        <location evidence="10">Cell inner membrane</location>
        <topology evidence="10">Multi-pass membrane protein</topology>
    </subcellularLocation>
    <subcellularLocation>
        <location evidence="1">Cell membrane</location>
        <topology evidence="1">Multi-pass membrane protein</topology>
    </subcellularLocation>
</comment>
<keyword evidence="8 10" id="KW-0406">Ion transport</keyword>
<evidence type="ECO:0000256" key="1">
    <source>
        <dbReference type="ARBA" id="ARBA00004651"/>
    </source>
</evidence>
<dbReference type="PANTHER" id="PTHR32024:SF3">
    <property type="entry name" value="TRK SYSTEM POTASSIUM UPTAKE PROTEIN"/>
    <property type="match status" value="1"/>
</dbReference>
<keyword evidence="5 11" id="KW-0812">Transmembrane</keyword>
<sequence>MFDLRPVGYVTGLLIAFIGVTMVVPMFADLLYSNGHWHIFLEAGVLTLVCGGSIAIACANGVAERLTIQQTFLLATSVWLFMPVFGALPFMLGPPDARMVDAYFEAMSGMTTTGATVFSGLDDLPEGILLWRSMLQWFGGVGIIVVAMVFLPELRVGGMQIFRSEAFDTGGKVLPRAAEIASRISVIYLLLTLANVMAYLATGMDGFDALNHALTTISTGGFSTYDASFGTFQGPAEYVASVFMVLASLPFVRYVQMMAGTAQPIMRDSQIRAYLGTIAILVGVMAVYRVIANDDHAEHALREGLFNVTSIISGTGFASVDYQLWGGFPVVAFFFIGLIGGCAGSTACSVKIFRYQLLFASIRAQVGKIHAPHGVFTPRYEGRPVGKDVMDSVISFFVAFVVLLGLFSVLLATTGLDTVTSVSGAAATLANIGPGLGPIIGPSGNFAPLPDTAKWILSAAMLIGRLEVMVVIVLFTTKFWRA</sequence>
<dbReference type="RefSeq" id="WP_275633252.1">
    <property type="nucleotide sequence ID" value="NZ_JARGYD010000004.1"/>
</dbReference>
<evidence type="ECO:0000256" key="4">
    <source>
        <dbReference type="ARBA" id="ARBA00022538"/>
    </source>
</evidence>
<reference evidence="13" key="1">
    <citation type="journal article" date="2019" name="Int. J. Syst. Evol. Microbiol.">
        <title>The Global Catalogue of Microorganisms (GCM) 10K type strain sequencing project: providing services to taxonomists for standard genome sequencing and annotation.</title>
        <authorList>
            <consortium name="The Broad Institute Genomics Platform"/>
            <consortium name="The Broad Institute Genome Sequencing Center for Infectious Disease"/>
            <person name="Wu L."/>
            <person name="Ma J."/>
        </authorList>
    </citation>
    <scope>NUCLEOTIDE SEQUENCE [LARGE SCALE GENOMIC DNA]</scope>
    <source>
        <strain evidence="13">KCTC 52366</strain>
    </source>
</reference>
<organism evidence="12 13">
    <name type="scientific">Psychromarinibacter halotolerans</name>
    <dbReference type="NCBI Taxonomy" id="1775175"/>
    <lineage>
        <taxon>Bacteria</taxon>
        <taxon>Pseudomonadati</taxon>
        <taxon>Pseudomonadota</taxon>
        <taxon>Alphaproteobacteria</taxon>
        <taxon>Rhodobacterales</taxon>
        <taxon>Paracoccaceae</taxon>
        <taxon>Psychromarinibacter</taxon>
    </lineage>
</organism>
<dbReference type="EMBL" id="JBHRTB010000010">
    <property type="protein sequence ID" value="MFC3143281.1"/>
    <property type="molecule type" value="Genomic_DNA"/>
</dbReference>
<dbReference type="InterPro" id="IPR003445">
    <property type="entry name" value="Cat_transpt"/>
</dbReference>
<feature type="transmembrane region" description="Helical" evidence="11">
    <location>
        <begin position="271"/>
        <end position="291"/>
    </location>
</feature>
<evidence type="ECO:0000256" key="7">
    <source>
        <dbReference type="ARBA" id="ARBA00022989"/>
    </source>
</evidence>
<evidence type="ECO:0000313" key="13">
    <source>
        <dbReference type="Proteomes" id="UP001595632"/>
    </source>
</evidence>
<gene>
    <name evidence="12" type="ORF">ACFOGP_11200</name>
</gene>
<feature type="transmembrane region" description="Helical" evidence="11">
    <location>
        <begin position="7"/>
        <end position="27"/>
    </location>
</feature>
<evidence type="ECO:0000256" key="11">
    <source>
        <dbReference type="SAM" id="Phobius"/>
    </source>
</evidence>
<feature type="transmembrane region" description="Helical" evidence="11">
    <location>
        <begin position="455"/>
        <end position="476"/>
    </location>
</feature>
<name>A0ABV7GRY6_9RHOB</name>
<evidence type="ECO:0000256" key="2">
    <source>
        <dbReference type="ARBA" id="ARBA00022448"/>
    </source>
</evidence>
<evidence type="ECO:0000313" key="12">
    <source>
        <dbReference type="EMBL" id="MFC3143281.1"/>
    </source>
</evidence>
<evidence type="ECO:0000256" key="3">
    <source>
        <dbReference type="ARBA" id="ARBA00022475"/>
    </source>
</evidence>
<keyword evidence="2 10" id="KW-0813">Transport</keyword>
<feature type="transmembrane region" description="Helical" evidence="11">
    <location>
        <begin position="393"/>
        <end position="413"/>
    </location>
</feature>
<feature type="transmembrane region" description="Helical" evidence="11">
    <location>
        <begin position="180"/>
        <end position="201"/>
    </location>
</feature>
<feature type="transmembrane region" description="Helical" evidence="11">
    <location>
        <begin position="134"/>
        <end position="154"/>
    </location>
</feature>
<evidence type="ECO:0000256" key="6">
    <source>
        <dbReference type="ARBA" id="ARBA00022958"/>
    </source>
</evidence>
<dbReference type="InterPro" id="IPR004772">
    <property type="entry name" value="TrkH"/>
</dbReference>
<evidence type="ECO:0000256" key="10">
    <source>
        <dbReference type="PIRNR" id="PIRNR006247"/>
    </source>
</evidence>
<feature type="transmembrane region" description="Helical" evidence="11">
    <location>
        <begin position="39"/>
        <end position="59"/>
    </location>
</feature>
<keyword evidence="13" id="KW-1185">Reference proteome</keyword>
<evidence type="ECO:0000256" key="5">
    <source>
        <dbReference type="ARBA" id="ARBA00022692"/>
    </source>
</evidence>
<evidence type="ECO:0000256" key="9">
    <source>
        <dbReference type="ARBA" id="ARBA00023136"/>
    </source>
</evidence>
<comment type="similarity">
    <text evidence="10">Belongs to the TrkH potassium transport family.</text>
</comment>
<accession>A0ABV7GRY6</accession>
<dbReference type="PANTHER" id="PTHR32024">
    <property type="entry name" value="TRK SYSTEM POTASSIUM UPTAKE PROTEIN TRKG-RELATED"/>
    <property type="match status" value="1"/>
</dbReference>
<keyword evidence="7 11" id="KW-1133">Transmembrane helix</keyword>
<dbReference type="Pfam" id="PF02386">
    <property type="entry name" value="TrkH"/>
    <property type="match status" value="1"/>
</dbReference>
<feature type="transmembrane region" description="Helical" evidence="11">
    <location>
        <begin position="330"/>
        <end position="353"/>
    </location>
</feature>
<feature type="transmembrane region" description="Helical" evidence="11">
    <location>
        <begin position="238"/>
        <end position="259"/>
    </location>
</feature>
<comment type="caution">
    <text evidence="12">The sequence shown here is derived from an EMBL/GenBank/DDBJ whole genome shotgun (WGS) entry which is preliminary data.</text>
</comment>
<feature type="transmembrane region" description="Helical" evidence="11">
    <location>
        <begin position="71"/>
        <end position="92"/>
    </location>
</feature>
<evidence type="ECO:0000256" key="8">
    <source>
        <dbReference type="ARBA" id="ARBA00023065"/>
    </source>
</evidence>
<dbReference type="PIRSF" id="PIRSF006247">
    <property type="entry name" value="TrkH"/>
    <property type="match status" value="1"/>
</dbReference>
<keyword evidence="9 10" id="KW-0472">Membrane</keyword>
<protein>
    <recommendedName>
        <fullName evidence="10">Trk system potassium uptake protein</fullName>
    </recommendedName>
</protein>
<keyword evidence="6 10" id="KW-0630">Potassium</keyword>
<keyword evidence="4 10" id="KW-0633">Potassium transport</keyword>
<dbReference type="Proteomes" id="UP001595632">
    <property type="component" value="Unassembled WGS sequence"/>
</dbReference>